<sequence length="87" mass="9995">MSQIIFNRYIDPIPDEVFLSSLLPICETGYVVSYLAAIYQHRTPAIITVFDPGLTRIKLLYILTRVGHCHSTFSATVHTNRRFLLVR</sequence>
<dbReference type="Proteomes" id="UP000270094">
    <property type="component" value="Unassembled WGS sequence"/>
</dbReference>
<dbReference type="AlphaFoldDB" id="A0A3P7IMD4"/>
<accession>A0A3P7IMD4</accession>
<organism evidence="1 2">
    <name type="scientific">Strongylus vulgaris</name>
    <name type="common">Blood worm</name>
    <dbReference type="NCBI Taxonomy" id="40348"/>
    <lineage>
        <taxon>Eukaryota</taxon>
        <taxon>Metazoa</taxon>
        <taxon>Ecdysozoa</taxon>
        <taxon>Nematoda</taxon>
        <taxon>Chromadorea</taxon>
        <taxon>Rhabditida</taxon>
        <taxon>Rhabditina</taxon>
        <taxon>Rhabditomorpha</taxon>
        <taxon>Strongyloidea</taxon>
        <taxon>Strongylidae</taxon>
        <taxon>Strongylus</taxon>
    </lineage>
</organism>
<reference evidence="1 2" key="1">
    <citation type="submission" date="2018-11" db="EMBL/GenBank/DDBJ databases">
        <authorList>
            <consortium name="Pathogen Informatics"/>
        </authorList>
    </citation>
    <scope>NUCLEOTIDE SEQUENCE [LARGE SCALE GENOMIC DNA]</scope>
</reference>
<proteinExistence type="predicted"/>
<evidence type="ECO:0000313" key="2">
    <source>
        <dbReference type="Proteomes" id="UP000270094"/>
    </source>
</evidence>
<evidence type="ECO:0000313" key="1">
    <source>
        <dbReference type="EMBL" id="VDM74221.1"/>
    </source>
</evidence>
<name>A0A3P7IMD4_STRVU</name>
<keyword evidence="2" id="KW-1185">Reference proteome</keyword>
<dbReference type="EMBL" id="UYYB01034806">
    <property type="protein sequence ID" value="VDM74221.1"/>
    <property type="molecule type" value="Genomic_DNA"/>
</dbReference>
<gene>
    <name evidence="1" type="ORF">SVUK_LOCUS9219</name>
</gene>
<protein>
    <submittedName>
        <fullName evidence="1">Uncharacterized protein</fullName>
    </submittedName>
</protein>